<organism evidence="2 3">
    <name type="scientific">Taxus chinensis</name>
    <name type="common">Chinese yew</name>
    <name type="synonym">Taxus wallichiana var. chinensis</name>
    <dbReference type="NCBI Taxonomy" id="29808"/>
    <lineage>
        <taxon>Eukaryota</taxon>
        <taxon>Viridiplantae</taxon>
        <taxon>Streptophyta</taxon>
        <taxon>Embryophyta</taxon>
        <taxon>Tracheophyta</taxon>
        <taxon>Spermatophyta</taxon>
        <taxon>Pinopsida</taxon>
        <taxon>Pinidae</taxon>
        <taxon>Conifers II</taxon>
        <taxon>Cupressales</taxon>
        <taxon>Taxaceae</taxon>
        <taxon>Taxus</taxon>
    </lineage>
</organism>
<comment type="caution">
    <text evidence="2">The sequence shown here is derived from an EMBL/GenBank/DDBJ whole genome shotgun (WGS) entry which is preliminary data.</text>
</comment>
<keyword evidence="3" id="KW-1185">Reference proteome</keyword>
<protein>
    <recommendedName>
        <fullName evidence="4">NYN domain-containing protein</fullName>
    </recommendedName>
</protein>
<accession>A0AA38CEL6</accession>
<evidence type="ECO:0008006" key="4">
    <source>
        <dbReference type="Google" id="ProtNLM"/>
    </source>
</evidence>
<feature type="compositionally biased region" description="Polar residues" evidence="1">
    <location>
        <begin position="51"/>
        <end position="66"/>
    </location>
</feature>
<sequence length="130" mass="14213">MLGLKLFGVAASAKKHVFNSCSHGGMRKEACREKSEPNLSEFESTTKHQLPDSSNFKNSEPNSCDSTPGKAQCVFGQPLLGIFWDLETCGVPKRVPHDAVPVNIKTFLSRHGINEKIATFNAYGDVSTFP</sequence>
<reference evidence="2 3" key="1">
    <citation type="journal article" date="2021" name="Nat. Plants">
        <title>The Taxus genome provides insights into paclitaxel biosynthesis.</title>
        <authorList>
            <person name="Xiong X."/>
            <person name="Gou J."/>
            <person name="Liao Q."/>
            <person name="Li Y."/>
            <person name="Zhou Q."/>
            <person name="Bi G."/>
            <person name="Li C."/>
            <person name="Du R."/>
            <person name="Wang X."/>
            <person name="Sun T."/>
            <person name="Guo L."/>
            <person name="Liang H."/>
            <person name="Lu P."/>
            <person name="Wu Y."/>
            <person name="Zhang Z."/>
            <person name="Ro D.K."/>
            <person name="Shang Y."/>
            <person name="Huang S."/>
            <person name="Yan J."/>
        </authorList>
    </citation>
    <scope>NUCLEOTIDE SEQUENCE [LARGE SCALE GENOMIC DNA]</scope>
    <source>
        <strain evidence="2">Ta-2019</strain>
    </source>
</reference>
<gene>
    <name evidence="2" type="ORF">KI387_030814</name>
</gene>
<name>A0AA38CEL6_TAXCH</name>
<dbReference type="AlphaFoldDB" id="A0AA38CEL6"/>
<dbReference type="EMBL" id="JAHRHJ020000010">
    <property type="protein sequence ID" value="KAH9299132.1"/>
    <property type="molecule type" value="Genomic_DNA"/>
</dbReference>
<evidence type="ECO:0000313" key="3">
    <source>
        <dbReference type="Proteomes" id="UP000824469"/>
    </source>
</evidence>
<evidence type="ECO:0000256" key="1">
    <source>
        <dbReference type="SAM" id="MobiDB-lite"/>
    </source>
</evidence>
<proteinExistence type="predicted"/>
<feature type="region of interest" description="Disordered" evidence="1">
    <location>
        <begin position="32"/>
        <end position="68"/>
    </location>
</feature>
<evidence type="ECO:0000313" key="2">
    <source>
        <dbReference type="EMBL" id="KAH9299132.1"/>
    </source>
</evidence>
<dbReference type="Proteomes" id="UP000824469">
    <property type="component" value="Unassembled WGS sequence"/>
</dbReference>